<dbReference type="Gramene" id="KVH87736">
    <property type="protein sequence ID" value="KVH87736"/>
    <property type="gene ID" value="Ccrd_024977"/>
</dbReference>
<dbReference type="Pfam" id="PF08523">
    <property type="entry name" value="MBF1"/>
    <property type="match status" value="1"/>
</dbReference>
<feature type="region of interest" description="Disordered" evidence="2">
    <location>
        <begin position="84"/>
        <end position="107"/>
    </location>
</feature>
<dbReference type="GO" id="GO:0005634">
    <property type="term" value="C:nucleus"/>
    <property type="evidence" value="ECO:0007669"/>
    <property type="project" value="TreeGrafter"/>
</dbReference>
<proteinExistence type="predicted"/>
<organism evidence="4 5">
    <name type="scientific">Cynara cardunculus var. scolymus</name>
    <name type="common">Globe artichoke</name>
    <name type="synonym">Cynara scolymus</name>
    <dbReference type="NCBI Taxonomy" id="59895"/>
    <lineage>
        <taxon>Eukaryota</taxon>
        <taxon>Viridiplantae</taxon>
        <taxon>Streptophyta</taxon>
        <taxon>Embryophyta</taxon>
        <taxon>Tracheophyta</taxon>
        <taxon>Spermatophyta</taxon>
        <taxon>Magnoliopsida</taxon>
        <taxon>eudicotyledons</taxon>
        <taxon>Gunneridae</taxon>
        <taxon>Pentapetalae</taxon>
        <taxon>asterids</taxon>
        <taxon>campanulids</taxon>
        <taxon>Asterales</taxon>
        <taxon>Asteraceae</taxon>
        <taxon>Carduoideae</taxon>
        <taxon>Cardueae</taxon>
        <taxon>Carduinae</taxon>
        <taxon>Cynara</taxon>
    </lineage>
</organism>
<dbReference type="Proteomes" id="UP000243975">
    <property type="component" value="Unassembled WGS sequence"/>
</dbReference>
<dbReference type="InterPro" id="IPR010982">
    <property type="entry name" value="Lambda_DNA-bd_dom_sf"/>
</dbReference>
<dbReference type="STRING" id="59895.A0A103XBL7"/>
<dbReference type="InterPro" id="IPR013729">
    <property type="entry name" value="MBF1_N"/>
</dbReference>
<comment type="caution">
    <text evidence="4">The sequence shown here is derived from an EMBL/GenBank/DDBJ whole genome shotgun (WGS) entry which is preliminary data.</text>
</comment>
<dbReference type="OrthoDB" id="10253401at2759"/>
<dbReference type="PANTHER" id="PTHR10245">
    <property type="entry name" value="ENDOTHELIAL DIFFERENTIATION-RELATED FACTOR 1 MULTIPROTEIN BRIDGING FACTOR 1"/>
    <property type="match status" value="1"/>
</dbReference>
<evidence type="ECO:0000313" key="4">
    <source>
        <dbReference type="EMBL" id="KVH87736.1"/>
    </source>
</evidence>
<dbReference type="AlphaFoldDB" id="A0A103XBL7"/>
<evidence type="ECO:0000259" key="3">
    <source>
        <dbReference type="Pfam" id="PF08523"/>
    </source>
</evidence>
<reference evidence="4 5" key="1">
    <citation type="journal article" date="2016" name="Sci. Rep.">
        <title>The genome sequence of the outbreeding globe artichoke constructed de novo incorporating a phase-aware low-pass sequencing strategy of F1 progeny.</title>
        <authorList>
            <person name="Scaglione D."/>
            <person name="Reyes-Chin-Wo S."/>
            <person name="Acquadro A."/>
            <person name="Froenicke L."/>
            <person name="Portis E."/>
            <person name="Beitel C."/>
            <person name="Tirone M."/>
            <person name="Mauro R."/>
            <person name="Lo Monaco A."/>
            <person name="Mauromicale G."/>
            <person name="Faccioli P."/>
            <person name="Cattivelli L."/>
            <person name="Rieseberg L."/>
            <person name="Michelmore R."/>
            <person name="Lanteri S."/>
        </authorList>
    </citation>
    <scope>NUCLEOTIDE SEQUENCE [LARGE SCALE GENOMIC DNA]</scope>
    <source>
        <strain evidence="4">2C</strain>
    </source>
</reference>
<evidence type="ECO:0000313" key="5">
    <source>
        <dbReference type="Proteomes" id="UP000243975"/>
    </source>
</evidence>
<dbReference type="SUPFAM" id="SSF47413">
    <property type="entry name" value="lambda repressor-like DNA-binding domains"/>
    <property type="match status" value="1"/>
</dbReference>
<protein>
    <submittedName>
        <fullName evidence="4">Lambda repressor-like, DNA-binding domain-containing protein</fullName>
    </submittedName>
</protein>
<sequence>MPTRTTRSVSQDWEPIVLHKSRPKSEVLRDPKAVNQALRSRAKLDEVAEPATLGRVSPEVRQLIQKARIDKKISQDDLAKQINERPVVVQESENGKVDQRQANVDSC</sequence>
<dbReference type="EMBL" id="LEKV01005877">
    <property type="protein sequence ID" value="KVH87736.1"/>
    <property type="molecule type" value="Genomic_DNA"/>
</dbReference>
<dbReference type="PANTHER" id="PTHR10245:SF15">
    <property type="entry name" value="ENDOTHELIAL DIFFERENTIATION-RELATED FACTOR 1"/>
    <property type="match status" value="1"/>
</dbReference>
<dbReference type="GO" id="GO:0003677">
    <property type="term" value="F:DNA binding"/>
    <property type="evidence" value="ECO:0007669"/>
    <property type="project" value="UniProtKB-KW"/>
</dbReference>
<accession>A0A103XBL7</accession>
<evidence type="ECO:0000256" key="2">
    <source>
        <dbReference type="SAM" id="MobiDB-lite"/>
    </source>
</evidence>
<name>A0A103XBL7_CYNCS</name>
<feature type="domain" description="Multiprotein bridging factor 1 N-terminal" evidence="3">
    <location>
        <begin position="11"/>
        <end position="42"/>
    </location>
</feature>
<dbReference type="OMA" id="MITQDWE"/>
<gene>
    <name evidence="4" type="ORF">Ccrd_024977</name>
</gene>
<evidence type="ECO:0000256" key="1">
    <source>
        <dbReference type="ARBA" id="ARBA00023125"/>
    </source>
</evidence>
<dbReference type="Gene3D" id="1.10.260.40">
    <property type="entry name" value="lambda repressor-like DNA-binding domains"/>
    <property type="match status" value="1"/>
</dbReference>
<keyword evidence="1 4" id="KW-0238">DNA-binding</keyword>
<keyword evidence="5" id="KW-1185">Reference proteome</keyword>